<reference evidence="5 6" key="1">
    <citation type="journal article" date="2014" name="Curr. Biol.">
        <title>The genome of the clonal raider ant Cerapachys biroi.</title>
        <authorList>
            <person name="Oxley P.R."/>
            <person name="Ji L."/>
            <person name="Fetter-Pruneda I."/>
            <person name="McKenzie S.K."/>
            <person name="Li C."/>
            <person name="Hu H."/>
            <person name="Zhang G."/>
            <person name="Kronauer D.J."/>
        </authorList>
    </citation>
    <scope>NUCLEOTIDE SEQUENCE [LARGE SCALE GENOMIC DNA]</scope>
</reference>
<evidence type="ECO:0000256" key="2">
    <source>
        <dbReference type="ARBA" id="ARBA00023180"/>
    </source>
</evidence>
<feature type="signal peptide" evidence="3">
    <location>
        <begin position="1"/>
        <end position="22"/>
    </location>
</feature>
<dbReference type="PROSITE" id="PS50835">
    <property type="entry name" value="IG_LIKE"/>
    <property type="match status" value="2"/>
</dbReference>
<dbReference type="CDD" id="cd00096">
    <property type="entry name" value="Ig"/>
    <property type="match status" value="1"/>
</dbReference>
<dbReference type="OMA" id="QTADWED"/>
<evidence type="ECO:0000256" key="1">
    <source>
        <dbReference type="ARBA" id="ARBA00022729"/>
    </source>
</evidence>
<keyword evidence="2" id="KW-0325">Glycoprotein</keyword>
<dbReference type="InterPro" id="IPR050467">
    <property type="entry name" value="LRFN"/>
</dbReference>
<dbReference type="STRING" id="2015173.A0A026WNS1"/>
<sequence>MLSLNIGYLFILVAAVVTGVASRARPLQENNIKLATERKVFVSCEFTFHVVAKFPFRNFLSLLIARYLHFFVITEHDASPSSCYIYASDNCSSLFFINPLTFQNGFTTVWTKIVENPPDSLEVALGSRVELQCEVGGHPPPQVYWITGNEPERQIQELITRAQEESNTVSTEWEGVSLISSTYVIDCASVEDQGLKYCVSVSKDAVATSLPTVLLVNTTRTTECNGDTQPTIVLHSTWRFALQQDTVILRCRVVGQPEPYLFWLDNSNNIISPTTHARHTVLPNGDLQITNVKWGDMGEYVCKVQSGRTQKRASTFLYIIRSVGIP</sequence>
<dbReference type="InterPro" id="IPR003598">
    <property type="entry name" value="Ig_sub2"/>
</dbReference>
<dbReference type="InterPro" id="IPR003599">
    <property type="entry name" value="Ig_sub"/>
</dbReference>
<gene>
    <name evidence="5" type="ORF">X777_00802</name>
</gene>
<protein>
    <submittedName>
        <fullName evidence="5">Neural/ectodermal development factor IMP-L2</fullName>
    </submittedName>
</protein>
<organism evidence="5 6">
    <name type="scientific">Ooceraea biroi</name>
    <name type="common">Clonal raider ant</name>
    <name type="synonym">Cerapachys biroi</name>
    <dbReference type="NCBI Taxonomy" id="2015173"/>
    <lineage>
        <taxon>Eukaryota</taxon>
        <taxon>Metazoa</taxon>
        <taxon>Ecdysozoa</taxon>
        <taxon>Arthropoda</taxon>
        <taxon>Hexapoda</taxon>
        <taxon>Insecta</taxon>
        <taxon>Pterygota</taxon>
        <taxon>Neoptera</taxon>
        <taxon>Endopterygota</taxon>
        <taxon>Hymenoptera</taxon>
        <taxon>Apocrita</taxon>
        <taxon>Aculeata</taxon>
        <taxon>Formicoidea</taxon>
        <taxon>Formicidae</taxon>
        <taxon>Dorylinae</taxon>
        <taxon>Ooceraea</taxon>
    </lineage>
</organism>
<feature type="domain" description="Ig-like" evidence="4">
    <location>
        <begin position="111"/>
        <end position="208"/>
    </location>
</feature>
<dbReference type="SMART" id="SM00409">
    <property type="entry name" value="IG"/>
    <property type="match status" value="2"/>
</dbReference>
<feature type="chain" id="PRO_5001541537" evidence="3">
    <location>
        <begin position="23"/>
        <end position="326"/>
    </location>
</feature>
<evidence type="ECO:0000313" key="6">
    <source>
        <dbReference type="Proteomes" id="UP000053097"/>
    </source>
</evidence>
<dbReference type="Proteomes" id="UP000053097">
    <property type="component" value="Unassembled WGS sequence"/>
</dbReference>
<name>A0A026WNS1_OOCBI</name>
<dbReference type="InterPro" id="IPR036179">
    <property type="entry name" value="Ig-like_dom_sf"/>
</dbReference>
<dbReference type="PANTHER" id="PTHR45842:SF12">
    <property type="entry name" value="KEKKON 5, ISOFORM A"/>
    <property type="match status" value="1"/>
</dbReference>
<dbReference type="InterPro" id="IPR007110">
    <property type="entry name" value="Ig-like_dom"/>
</dbReference>
<dbReference type="Pfam" id="PF13927">
    <property type="entry name" value="Ig_3"/>
    <property type="match status" value="2"/>
</dbReference>
<proteinExistence type="predicted"/>
<dbReference type="PANTHER" id="PTHR45842">
    <property type="entry name" value="SYNAPTIC ADHESION-LIKE MOLECULE SALM"/>
    <property type="match status" value="1"/>
</dbReference>
<dbReference type="EMBL" id="KK107139">
    <property type="protein sequence ID" value="EZA57702.1"/>
    <property type="molecule type" value="Genomic_DNA"/>
</dbReference>
<dbReference type="AlphaFoldDB" id="A0A026WNS1"/>
<evidence type="ECO:0000256" key="3">
    <source>
        <dbReference type="SAM" id="SignalP"/>
    </source>
</evidence>
<keyword evidence="1 3" id="KW-0732">Signal</keyword>
<feature type="domain" description="Ig-like" evidence="4">
    <location>
        <begin position="230"/>
        <end position="314"/>
    </location>
</feature>
<accession>A0A026WNS1</accession>
<dbReference type="InterPro" id="IPR013783">
    <property type="entry name" value="Ig-like_fold"/>
</dbReference>
<dbReference type="Gene3D" id="2.60.40.10">
    <property type="entry name" value="Immunoglobulins"/>
    <property type="match status" value="2"/>
</dbReference>
<evidence type="ECO:0000313" key="5">
    <source>
        <dbReference type="EMBL" id="EZA57702.1"/>
    </source>
</evidence>
<keyword evidence="6" id="KW-1185">Reference proteome</keyword>
<dbReference type="OrthoDB" id="6138780at2759"/>
<dbReference type="SUPFAM" id="SSF48726">
    <property type="entry name" value="Immunoglobulin"/>
    <property type="match status" value="2"/>
</dbReference>
<evidence type="ECO:0000259" key="4">
    <source>
        <dbReference type="PROSITE" id="PS50835"/>
    </source>
</evidence>
<dbReference type="SMART" id="SM00408">
    <property type="entry name" value="IGc2"/>
    <property type="match status" value="2"/>
</dbReference>